<feature type="transmembrane region" description="Helical" evidence="7">
    <location>
        <begin position="76"/>
        <end position="99"/>
    </location>
</feature>
<dbReference type="GO" id="GO:0055085">
    <property type="term" value="P:transmembrane transport"/>
    <property type="evidence" value="ECO:0007669"/>
    <property type="project" value="InterPro"/>
</dbReference>
<comment type="similarity">
    <text evidence="7">Belongs to the binding-protein-dependent transport system permease family.</text>
</comment>
<dbReference type="HOGENOM" id="CLU_016047_1_1_9"/>
<feature type="domain" description="ABC transmembrane type-1" evidence="8">
    <location>
        <begin position="76"/>
        <end position="261"/>
    </location>
</feature>
<dbReference type="PROSITE" id="PS50928">
    <property type="entry name" value="ABC_TM1"/>
    <property type="match status" value="1"/>
</dbReference>
<keyword evidence="6 7" id="KW-0472">Membrane</keyword>
<dbReference type="AlphaFoldDB" id="A0A0S6U0Z5"/>
<organism evidence="9">
    <name type="scientific">Clostridium botulinum B str. Osaka05</name>
    <dbReference type="NCBI Taxonomy" id="1407017"/>
    <lineage>
        <taxon>Bacteria</taxon>
        <taxon>Bacillati</taxon>
        <taxon>Bacillota</taxon>
        <taxon>Clostridia</taxon>
        <taxon>Eubacteriales</taxon>
        <taxon>Clostridiaceae</taxon>
        <taxon>Clostridium</taxon>
    </lineage>
</organism>
<proteinExistence type="inferred from homology"/>
<dbReference type="PANTHER" id="PTHR43744:SF8">
    <property type="entry name" value="SN-GLYCEROL-3-PHOSPHATE TRANSPORT SYSTEM PERMEASE PROTEIN UGPE"/>
    <property type="match status" value="1"/>
</dbReference>
<evidence type="ECO:0000256" key="5">
    <source>
        <dbReference type="ARBA" id="ARBA00022989"/>
    </source>
</evidence>
<feature type="transmembrane region" description="Helical" evidence="7">
    <location>
        <begin position="186"/>
        <end position="208"/>
    </location>
</feature>
<dbReference type="InterPro" id="IPR035906">
    <property type="entry name" value="MetI-like_sf"/>
</dbReference>
<reference evidence="9" key="1">
    <citation type="submission" date="2013-10" db="EMBL/GenBank/DDBJ databases">
        <title>Draft genome sequence of Clostridium botulinum type B strain Osaka05.</title>
        <authorList>
            <person name="Sakaguchi Y."/>
            <person name="Hosomi K."/>
            <person name="Uchiyama J."/>
            <person name="Ogura Y."/>
            <person name="Sakaguchi M."/>
            <person name="Kohda T."/>
            <person name="Mukamoto M."/>
            <person name="Misawa N."/>
            <person name="Matsuzaki S."/>
            <person name="Hayashi T."/>
            <person name="Kozaki S."/>
        </authorList>
    </citation>
    <scope>NUCLEOTIDE SEQUENCE</scope>
    <source>
        <strain evidence="9">Osaka05</strain>
    </source>
</reference>
<dbReference type="RefSeq" id="WP_030033293.1">
    <property type="nucleotide sequence ID" value="NZ_DF384213.1"/>
</dbReference>
<protein>
    <submittedName>
        <fullName evidence="9">Sugar permease</fullName>
    </submittedName>
</protein>
<evidence type="ECO:0000256" key="6">
    <source>
        <dbReference type="ARBA" id="ARBA00023136"/>
    </source>
</evidence>
<dbReference type="CDD" id="cd06261">
    <property type="entry name" value="TM_PBP2"/>
    <property type="match status" value="1"/>
</dbReference>
<keyword evidence="5 7" id="KW-1133">Transmembrane helix</keyword>
<dbReference type="Gene3D" id="1.10.3720.10">
    <property type="entry name" value="MetI-like"/>
    <property type="match status" value="1"/>
</dbReference>
<keyword evidence="2 7" id="KW-0813">Transport</keyword>
<name>A0A0S6U0Z5_CLOBO</name>
<dbReference type="GO" id="GO:0005886">
    <property type="term" value="C:plasma membrane"/>
    <property type="evidence" value="ECO:0007669"/>
    <property type="project" value="UniProtKB-SubCell"/>
</dbReference>
<feature type="transmembrane region" description="Helical" evidence="7">
    <location>
        <begin position="240"/>
        <end position="259"/>
    </location>
</feature>
<evidence type="ECO:0000259" key="8">
    <source>
        <dbReference type="PROSITE" id="PS50928"/>
    </source>
</evidence>
<dbReference type="InterPro" id="IPR000515">
    <property type="entry name" value="MetI-like"/>
</dbReference>
<dbReference type="EMBL" id="DF384213">
    <property type="protein sequence ID" value="GAE00884.1"/>
    <property type="molecule type" value="Genomic_DNA"/>
</dbReference>
<gene>
    <name evidence="9" type="ORF">CBO05C_0574</name>
</gene>
<feature type="transmembrane region" description="Helical" evidence="7">
    <location>
        <begin position="147"/>
        <end position="165"/>
    </location>
</feature>
<evidence type="ECO:0000256" key="2">
    <source>
        <dbReference type="ARBA" id="ARBA00022448"/>
    </source>
</evidence>
<comment type="subcellular location">
    <subcellularLocation>
        <location evidence="1 7">Cell membrane</location>
        <topology evidence="1 7">Multi-pass membrane protein</topology>
    </subcellularLocation>
</comment>
<feature type="transmembrane region" description="Helical" evidence="7">
    <location>
        <begin position="111"/>
        <end position="135"/>
    </location>
</feature>
<accession>A0A0S6U0Z5</accession>
<keyword evidence="4 7" id="KW-0812">Transmembrane</keyword>
<evidence type="ECO:0000256" key="7">
    <source>
        <dbReference type="RuleBase" id="RU363032"/>
    </source>
</evidence>
<sequence length="275" mass="31079">MEEKNKASVVIKYVVLTIFAITAIMPVVYMISSSFMGVNEVRDAIENYKFHIIPDCFTLVQYYDILLKKPDFLIKFWSSVILVAPIVVGQIVVSILGAYAFAKMEFPFKQYIFFMFILLMIMPYQVTLVPIYIIMKKLNLVGSFSSVILPGIFSTFGVFLMTQFLKSIPDEQCEAAKIDGANNFEILFKIIIPQCKGAVVSLAILCFIDNWNMIEQPLILLGNEKQPLSTFLSQINSKDIGLAFACGVMFMIPAIFVFLKGEKRLLEGIQHLDGK</sequence>
<dbReference type="Proteomes" id="UP000054164">
    <property type="component" value="Unassembled WGS sequence"/>
</dbReference>
<dbReference type="Pfam" id="PF00528">
    <property type="entry name" value="BPD_transp_1"/>
    <property type="match status" value="1"/>
</dbReference>
<evidence type="ECO:0000256" key="1">
    <source>
        <dbReference type="ARBA" id="ARBA00004651"/>
    </source>
</evidence>
<evidence type="ECO:0000256" key="3">
    <source>
        <dbReference type="ARBA" id="ARBA00022475"/>
    </source>
</evidence>
<dbReference type="SUPFAM" id="SSF161098">
    <property type="entry name" value="MetI-like"/>
    <property type="match status" value="1"/>
</dbReference>
<feature type="transmembrane region" description="Helical" evidence="7">
    <location>
        <begin position="9"/>
        <end position="31"/>
    </location>
</feature>
<evidence type="ECO:0000256" key="4">
    <source>
        <dbReference type="ARBA" id="ARBA00022692"/>
    </source>
</evidence>
<keyword evidence="3" id="KW-1003">Cell membrane</keyword>
<evidence type="ECO:0000313" key="9">
    <source>
        <dbReference type="EMBL" id="GAE00884.1"/>
    </source>
</evidence>
<dbReference type="PANTHER" id="PTHR43744">
    <property type="entry name" value="ABC TRANSPORTER PERMEASE PROTEIN MG189-RELATED-RELATED"/>
    <property type="match status" value="1"/>
</dbReference>